<dbReference type="EMBL" id="CYGY02000151">
    <property type="protein sequence ID" value="SIT51888.1"/>
    <property type="molecule type" value="Genomic_DNA"/>
</dbReference>
<keyword evidence="2" id="KW-1185">Reference proteome</keyword>
<reference evidence="1" key="1">
    <citation type="submission" date="2016-12" db="EMBL/GenBank/DDBJ databases">
        <authorList>
            <person name="Moulin L."/>
        </authorList>
    </citation>
    <scope>NUCLEOTIDE SEQUENCE [LARGE SCALE GENOMIC DNA]</scope>
    <source>
        <strain evidence="1">STM 7183</strain>
    </source>
</reference>
<dbReference type="Proteomes" id="UP000195569">
    <property type="component" value="Unassembled WGS sequence"/>
</dbReference>
<name>A0A1N7SX05_9BURK</name>
<evidence type="ECO:0000313" key="2">
    <source>
        <dbReference type="Proteomes" id="UP000195569"/>
    </source>
</evidence>
<accession>A0A1N7SX05</accession>
<sequence>MPAEAQHHDQESQFFPGRKILRDLHARLFAACNRTWYFPIDHPCL</sequence>
<proteinExistence type="predicted"/>
<organism evidence="1 2">
    <name type="scientific">Paraburkholderia piptadeniae</name>
    <dbReference type="NCBI Taxonomy" id="1701573"/>
    <lineage>
        <taxon>Bacteria</taxon>
        <taxon>Pseudomonadati</taxon>
        <taxon>Pseudomonadota</taxon>
        <taxon>Betaproteobacteria</taxon>
        <taxon>Burkholderiales</taxon>
        <taxon>Burkholderiaceae</taxon>
        <taxon>Paraburkholderia</taxon>
    </lineage>
</organism>
<dbReference type="AlphaFoldDB" id="A0A1N7SX05"/>
<comment type="caution">
    <text evidence="1">The sequence shown here is derived from an EMBL/GenBank/DDBJ whole genome shotgun (WGS) entry which is preliminary data.</text>
</comment>
<protein>
    <submittedName>
        <fullName evidence="1">Uncharacterized protein</fullName>
    </submittedName>
</protein>
<evidence type="ECO:0000313" key="1">
    <source>
        <dbReference type="EMBL" id="SIT51888.1"/>
    </source>
</evidence>
<gene>
    <name evidence="1" type="ORF">BN2476_1510009</name>
</gene>